<proteinExistence type="inferred from homology"/>
<comment type="similarity">
    <text evidence="1">Belongs to the Iojap/RsfS family.</text>
</comment>
<evidence type="ECO:0000313" key="2">
    <source>
        <dbReference type="EMBL" id="KAL0336008.1"/>
    </source>
</evidence>
<gene>
    <name evidence="2" type="ORF">Sradi_4812700</name>
</gene>
<name>A0AAW2MZL4_SESRA</name>
<dbReference type="GO" id="GO:0043023">
    <property type="term" value="F:ribosomal large subunit binding"/>
    <property type="evidence" value="ECO:0007669"/>
    <property type="project" value="TreeGrafter"/>
</dbReference>
<accession>A0AAW2MZL4</accession>
<organism evidence="2">
    <name type="scientific">Sesamum radiatum</name>
    <name type="common">Black benniseed</name>
    <dbReference type="NCBI Taxonomy" id="300843"/>
    <lineage>
        <taxon>Eukaryota</taxon>
        <taxon>Viridiplantae</taxon>
        <taxon>Streptophyta</taxon>
        <taxon>Embryophyta</taxon>
        <taxon>Tracheophyta</taxon>
        <taxon>Spermatophyta</taxon>
        <taxon>Magnoliopsida</taxon>
        <taxon>eudicotyledons</taxon>
        <taxon>Gunneridae</taxon>
        <taxon>Pentapetalae</taxon>
        <taxon>asterids</taxon>
        <taxon>lamiids</taxon>
        <taxon>Lamiales</taxon>
        <taxon>Pedaliaceae</taxon>
        <taxon>Sesamum</taxon>
    </lineage>
</organism>
<sequence>MWSALRSRVLSSSSSPITHQWKNLLASSSSSSCSIFAREFTSSAVSINETGKSKELLSLAEVEKILNDVGADDVRVIPTPKGCEFTDYMVIATGRSPWHVRNISQALIYKADVKLCFENGNNVSLFFFDSQFLVSDTVLAMQRLAQIYLAYDRISFLNKCSSFIMVKQKQKGAKRMLLPSVVGQEGGKWIVIDSGTLIVHAVDEKARAYYNFEGLWTTNISNIERTQDLEQAFVKIRRKNNSKKPSQAHA</sequence>
<reference evidence="2" key="2">
    <citation type="journal article" date="2024" name="Plant">
        <title>Genomic evolution and insights into agronomic trait innovations of Sesamum species.</title>
        <authorList>
            <person name="Miao H."/>
            <person name="Wang L."/>
            <person name="Qu L."/>
            <person name="Liu H."/>
            <person name="Sun Y."/>
            <person name="Le M."/>
            <person name="Wang Q."/>
            <person name="Wei S."/>
            <person name="Zheng Y."/>
            <person name="Lin W."/>
            <person name="Duan Y."/>
            <person name="Cao H."/>
            <person name="Xiong S."/>
            <person name="Wang X."/>
            <person name="Wei L."/>
            <person name="Li C."/>
            <person name="Ma Q."/>
            <person name="Ju M."/>
            <person name="Zhao R."/>
            <person name="Li G."/>
            <person name="Mu C."/>
            <person name="Tian Q."/>
            <person name="Mei H."/>
            <person name="Zhang T."/>
            <person name="Gao T."/>
            <person name="Zhang H."/>
        </authorList>
    </citation>
    <scope>NUCLEOTIDE SEQUENCE</scope>
    <source>
        <strain evidence="2">G02</strain>
    </source>
</reference>
<dbReference type="InterPro" id="IPR004394">
    <property type="entry name" value="Iojap/RsfS/C7orf30"/>
</dbReference>
<reference evidence="2" key="1">
    <citation type="submission" date="2020-06" db="EMBL/GenBank/DDBJ databases">
        <authorList>
            <person name="Li T."/>
            <person name="Hu X."/>
            <person name="Zhang T."/>
            <person name="Song X."/>
            <person name="Zhang H."/>
            <person name="Dai N."/>
            <person name="Sheng W."/>
            <person name="Hou X."/>
            <person name="Wei L."/>
        </authorList>
    </citation>
    <scope>NUCLEOTIDE SEQUENCE</scope>
    <source>
        <strain evidence="2">G02</strain>
        <tissue evidence="2">Leaf</tissue>
    </source>
</reference>
<comment type="caution">
    <text evidence="2">The sequence shown here is derived from an EMBL/GenBank/DDBJ whole genome shotgun (WGS) entry which is preliminary data.</text>
</comment>
<dbReference type="SUPFAM" id="SSF81301">
    <property type="entry name" value="Nucleotidyltransferase"/>
    <property type="match status" value="2"/>
</dbReference>
<dbReference type="PROSITE" id="PS51257">
    <property type="entry name" value="PROKAR_LIPOPROTEIN"/>
    <property type="match status" value="1"/>
</dbReference>
<dbReference type="GO" id="GO:0017148">
    <property type="term" value="P:negative regulation of translation"/>
    <property type="evidence" value="ECO:0007669"/>
    <property type="project" value="TreeGrafter"/>
</dbReference>
<protein>
    <submittedName>
        <fullName evidence="2">Protein Iojap-related, mitochondrial</fullName>
    </submittedName>
</protein>
<dbReference type="InterPro" id="IPR043519">
    <property type="entry name" value="NT_sf"/>
</dbReference>
<dbReference type="Gene3D" id="3.30.460.10">
    <property type="entry name" value="Beta Polymerase, domain 2"/>
    <property type="match status" value="1"/>
</dbReference>
<dbReference type="Pfam" id="PF02410">
    <property type="entry name" value="RsfS"/>
    <property type="match status" value="2"/>
</dbReference>
<dbReference type="PANTHER" id="PTHR21043">
    <property type="entry name" value="IOJAP SUPERFAMILY ORTHOLOG"/>
    <property type="match status" value="1"/>
</dbReference>
<dbReference type="EMBL" id="JACGWJ010000021">
    <property type="protein sequence ID" value="KAL0336008.1"/>
    <property type="molecule type" value="Genomic_DNA"/>
</dbReference>
<evidence type="ECO:0000256" key="1">
    <source>
        <dbReference type="ARBA" id="ARBA00010574"/>
    </source>
</evidence>
<dbReference type="GO" id="GO:0090071">
    <property type="term" value="P:negative regulation of ribosome biogenesis"/>
    <property type="evidence" value="ECO:0007669"/>
    <property type="project" value="TreeGrafter"/>
</dbReference>
<dbReference type="PANTHER" id="PTHR21043:SF0">
    <property type="entry name" value="MITOCHONDRIAL ASSEMBLY OF RIBOSOMAL LARGE SUBUNIT PROTEIN 1"/>
    <property type="match status" value="1"/>
</dbReference>
<dbReference type="AlphaFoldDB" id="A0AAW2MZL4"/>